<sequence>MVRLFPTIGDHGVLADGVDRMELEWRPSAAIMGAFSAINAHHAGLPPFSRLPTTIAATLAETETIRGHQIVG</sequence>
<protein>
    <submittedName>
        <fullName evidence="1">Uncharacterized protein</fullName>
    </submittedName>
</protein>
<dbReference type="EMBL" id="LAZR01000620">
    <property type="protein sequence ID" value="KKN62548.1"/>
    <property type="molecule type" value="Genomic_DNA"/>
</dbReference>
<proteinExistence type="predicted"/>
<organism evidence="1">
    <name type="scientific">marine sediment metagenome</name>
    <dbReference type="NCBI Taxonomy" id="412755"/>
    <lineage>
        <taxon>unclassified sequences</taxon>
        <taxon>metagenomes</taxon>
        <taxon>ecological metagenomes</taxon>
    </lineage>
</organism>
<dbReference type="AlphaFoldDB" id="A0A0F9V9N2"/>
<name>A0A0F9V9N2_9ZZZZ</name>
<evidence type="ECO:0000313" key="1">
    <source>
        <dbReference type="EMBL" id="KKN62548.1"/>
    </source>
</evidence>
<reference evidence="1" key="1">
    <citation type="journal article" date="2015" name="Nature">
        <title>Complex archaea that bridge the gap between prokaryotes and eukaryotes.</title>
        <authorList>
            <person name="Spang A."/>
            <person name="Saw J.H."/>
            <person name="Jorgensen S.L."/>
            <person name="Zaremba-Niedzwiedzka K."/>
            <person name="Martijn J."/>
            <person name="Lind A.E."/>
            <person name="van Eijk R."/>
            <person name="Schleper C."/>
            <person name="Guy L."/>
            <person name="Ettema T.J."/>
        </authorList>
    </citation>
    <scope>NUCLEOTIDE SEQUENCE</scope>
</reference>
<gene>
    <name evidence="1" type="ORF">LCGC14_0510950</name>
</gene>
<accession>A0A0F9V9N2</accession>
<comment type="caution">
    <text evidence="1">The sequence shown here is derived from an EMBL/GenBank/DDBJ whole genome shotgun (WGS) entry which is preliminary data.</text>
</comment>